<comment type="caution">
    <text evidence="1">The sequence shown here is derived from an EMBL/GenBank/DDBJ whole genome shotgun (WGS) entry which is preliminary data.</text>
</comment>
<evidence type="ECO:0000313" key="1">
    <source>
        <dbReference type="EMBL" id="KAK3725549.1"/>
    </source>
</evidence>
<reference evidence="1" key="1">
    <citation type="submission" date="2023-07" db="EMBL/GenBank/DDBJ databases">
        <title>Black Yeasts Isolated from many extreme environments.</title>
        <authorList>
            <person name="Coleine C."/>
            <person name="Stajich J.E."/>
            <person name="Selbmann L."/>
        </authorList>
    </citation>
    <scope>NUCLEOTIDE SEQUENCE</scope>
    <source>
        <strain evidence="1">CCFEE 5714</strain>
    </source>
</reference>
<evidence type="ECO:0000313" key="2">
    <source>
        <dbReference type="Proteomes" id="UP001281147"/>
    </source>
</evidence>
<gene>
    <name evidence="1" type="ORF">LTR37_000519</name>
</gene>
<name>A0ACC3NYK5_9PEZI</name>
<dbReference type="Proteomes" id="UP001281147">
    <property type="component" value="Unassembled WGS sequence"/>
</dbReference>
<accession>A0ACC3NYK5</accession>
<protein>
    <submittedName>
        <fullName evidence="1">Uncharacterized protein</fullName>
    </submittedName>
</protein>
<sequence>MEPNRKRSDSEDSMFLRQQASARRELVAVTFANPLEGTTVDPYTSPEELDVLREQYRARHHTATLYHFPEGYEFIHTLADGQHYSVVLITPPDLIAEQHADGTWTRRARTEQDGPESITEDWYINSYLADNHLPAWFMRPAHTDMLRDDFEARRLWPDGKVPAPTIPPPSDNYLATRYPTVSMYPHHPEPQTLYPGQIVAYECSDEEIARLAKAFPAVYENSRRGERTIYISATGKITVRRAGSLDTSVQVLKRRADWYLETDRQSRASYQLSNLNLLTAPPPVVAPANRDAELDRARALNGFPDIGQLPEGDGRWAWLNQNVDGQIAQVLGYNNPIDVALAEENGALQGLPLRNRPRVVFFPEMQHFDIAYQPAGPGRWAYFTNGEGSARELAYTNLGNLDYVFDNNPHPSAAQVWRYRQQVRAAGGYDPTEGIEIVWVPATGDHPMADPTPEPSLEGPDYGVDPISGLPHDPTNNGENDQTTVPGTEQYQTIKINGKNYTLDRARAHAGNVEPHKSWCNNAKGVWKQYEHYDEIDWTDPHSVELMNKWREQAARRAKYQMKRHQQRPTYPEEQKDMLFGYVKKAKGGQPEISMEKITKIFNKRFNEERNVRAILSLYYRLCKQYKDNGGERVKTAGRGGNKKKEKEERQKQAEKDLNQIEESDDEAEESRDYDAEGDDE</sequence>
<dbReference type="EMBL" id="JAUTXU010000002">
    <property type="protein sequence ID" value="KAK3725549.1"/>
    <property type="molecule type" value="Genomic_DNA"/>
</dbReference>
<keyword evidence="2" id="KW-1185">Reference proteome</keyword>
<organism evidence="1 2">
    <name type="scientific">Vermiconidia calcicola</name>
    <dbReference type="NCBI Taxonomy" id="1690605"/>
    <lineage>
        <taxon>Eukaryota</taxon>
        <taxon>Fungi</taxon>
        <taxon>Dikarya</taxon>
        <taxon>Ascomycota</taxon>
        <taxon>Pezizomycotina</taxon>
        <taxon>Dothideomycetes</taxon>
        <taxon>Dothideomycetidae</taxon>
        <taxon>Mycosphaerellales</taxon>
        <taxon>Extremaceae</taxon>
        <taxon>Vermiconidia</taxon>
    </lineage>
</organism>
<proteinExistence type="predicted"/>